<reference evidence="2" key="1">
    <citation type="submission" date="2022-11" db="UniProtKB">
        <authorList>
            <consortium name="WormBaseParasite"/>
        </authorList>
    </citation>
    <scope>IDENTIFICATION</scope>
</reference>
<accession>A0A914RQA9</accession>
<sequence length="65" mass="7635">MPTWVFHHEFGSITVRRLAYPDGNDEPDWIYSRKRSDWMGDKEAQLEEIQSIEAIFGDLIHLESA</sequence>
<dbReference type="WBParaSite" id="PEQ_0000700801-mRNA-1">
    <property type="protein sequence ID" value="PEQ_0000700801-mRNA-1"/>
    <property type="gene ID" value="PEQ_0000700801"/>
</dbReference>
<proteinExistence type="predicted"/>
<evidence type="ECO:0000313" key="1">
    <source>
        <dbReference type="Proteomes" id="UP000887564"/>
    </source>
</evidence>
<protein>
    <submittedName>
        <fullName evidence="2">Uncharacterized protein</fullName>
    </submittedName>
</protein>
<dbReference type="Proteomes" id="UP000887564">
    <property type="component" value="Unplaced"/>
</dbReference>
<keyword evidence="1" id="KW-1185">Reference proteome</keyword>
<dbReference type="AlphaFoldDB" id="A0A914RQA9"/>
<evidence type="ECO:0000313" key="2">
    <source>
        <dbReference type="WBParaSite" id="PEQ_0000700801-mRNA-1"/>
    </source>
</evidence>
<name>A0A914RQA9_PAREQ</name>
<organism evidence="1 2">
    <name type="scientific">Parascaris equorum</name>
    <name type="common">Equine roundworm</name>
    <dbReference type="NCBI Taxonomy" id="6256"/>
    <lineage>
        <taxon>Eukaryota</taxon>
        <taxon>Metazoa</taxon>
        <taxon>Ecdysozoa</taxon>
        <taxon>Nematoda</taxon>
        <taxon>Chromadorea</taxon>
        <taxon>Rhabditida</taxon>
        <taxon>Spirurina</taxon>
        <taxon>Ascaridomorpha</taxon>
        <taxon>Ascaridoidea</taxon>
        <taxon>Ascarididae</taxon>
        <taxon>Parascaris</taxon>
    </lineage>
</organism>